<feature type="domain" description="Transposable element P transposase-like RNase H C-terminal" evidence="2">
    <location>
        <begin position="191"/>
        <end position="225"/>
    </location>
</feature>
<name>A0ABM4B219_HYDVU</name>
<dbReference type="Proteomes" id="UP001652625">
    <property type="component" value="Chromosome 01"/>
</dbReference>
<accession>A0ABM4B219</accession>
<evidence type="ECO:0000313" key="3">
    <source>
        <dbReference type="Proteomes" id="UP001652625"/>
    </source>
</evidence>
<protein>
    <submittedName>
        <fullName evidence="4">Uncharacterized protein LOC136074451</fullName>
    </submittedName>
</protein>
<evidence type="ECO:0000313" key="4">
    <source>
        <dbReference type="RefSeq" id="XP_065642839.1"/>
    </source>
</evidence>
<sequence length="433" mass="49427">MLKLVRNCFGEKKLLKDNNNGIINYAFIELLYELQSREGIHAASKLKKHYIEWKQQKMKVKLAAQTLSQSVADALDFCANKLKLKEFQDCGPTINFIQLIDRSFDLLNSQNFIGKNYKAPISLSNLEHCTNFVNMVCQYLSTLTDIADNLIYKTNQKTGFIGFMFSLQSVIQLSRYLILTPESQFKFLLTCKLSQNHIEMFFSAVRSQGGFNNNPSAKQFMTTYRRLLVHHSLQNIKTGNCLAQNATEILSVTKGIVNHQECKLNDNDSTVFIANENITPVSIMEPSQLSEYSEEVVKYIGGFVSRKLKRSIKCKACTASLTDDNSQSLLVDQKSRGVLLHPSKDVIVICSFVEKFIRHSIPDKSKIKELQLFMESIPRLKLTLRRYLFSKAIFKGLTSHIQLTYVSSCVTIYIQGTQVRNKLTKLVLFKNQC</sequence>
<organism evidence="3 4">
    <name type="scientific">Hydra vulgaris</name>
    <name type="common">Hydra</name>
    <name type="synonym">Hydra attenuata</name>
    <dbReference type="NCBI Taxonomy" id="6087"/>
    <lineage>
        <taxon>Eukaryota</taxon>
        <taxon>Metazoa</taxon>
        <taxon>Cnidaria</taxon>
        <taxon>Hydrozoa</taxon>
        <taxon>Hydroidolina</taxon>
        <taxon>Anthoathecata</taxon>
        <taxon>Aplanulata</taxon>
        <taxon>Hydridae</taxon>
        <taxon>Hydra</taxon>
    </lineage>
</organism>
<dbReference type="Pfam" id="PF21789">
    <property type="entry name" value="TNP-like_RNaseH_C"/>
    <property type="match status" value="1"/>
</dbReference>
<evidence type="ECO:0000259" key="2">
    <source>
        <dbReference type="Pfam" id="PF21789"/>
    </source>
</evidence>
<dbReference type="PANTHER" id="PTHR47577">
    <property type="entry name" value="THAP DOMAIN-CONTAINING PROTEIN 6"/>
    <property type="match status" value="1"/>
</dbReference>
<dbReference type="Pfam" id="PF21788">
    <property type="entry name" value="TNP-like_GBD"/>
    <property type="match status" value="1"/>
</dbReference>
<dbReference type="RefSeq" id="XP_065642839.1">
    <property type="nucleotide sequence ID" value="XM_065786767.1"/>
</dbReference>
<dbReference type="GeneID" id="136074451"/>
<feature type="domain" description="Transposable element P transposase-like GTP-binding insertion" evidence="1">
    <location>
        <begin position="1"/>
        <end position="120"/>
    </location>
</feature>
<proteinExistence type="predicted"/>
<reference evidence="3" key="1">
    <citation type="submission" date="2025-05" db="UniProtKB">
        <authorList>
            <consortium name="RefSeq"/>
        </authorList>
    </citation>
    <scope>NUCLEOTIDE SEQUENCE [LARGE SCALE GENOMIC DNA]</scope>
</reference>
<dbReference type="InterPro" id="IPR048366">
    <property type="entry name" value="TNP-like_GBD"/>
</dbReference>
<keyword evidence="3" id="KW-1185">Reference proteome</keyword>
<dbReference type="PANTHER" id="PTHR47577:SF2">
    <property type="entry name" value="THAP DOMAIN CONTAINING 9"/>
    <property type="match status" value="1"/>
</dbReference>
<gene>
    <name evidence="4" type="primary">LOC136074451</name>
</gene>
<dbReference type="InterPro" id="IPR048367">
    <property type="entry name" value="TNP-like_RNaseH_C"/>
</dbReference>
<reference evidence="4" key="2">
    <citation type="submission" date="2025-08" db="UniProtKB">
        <authorList>
            <consortium name="RefSeq"/>
        </authorList>
    </citation>
    <scope>IDENTIFICATION</scope>
</reference>
<evidence type="ECO:0000259" key="1">
    <source>
        <dbReference type="Pfam" id="PF21788"/>
    </source>
</evidence>